<keyword evidence="1" id="KW-1133">Transmembrane helix</keyword>
<reference evidence="2" key="1">
    <citation type="submission" date="2013-08" db="EMBL/GenBank/DDBJ databases">
        <authorList>
            <person name="Mendez C."/>
            <person name="Richter M."/>
            <person name="Ferrer M."/>
            <person name="Sanchez J."/>
        </authorList>
    </citation>
    <scope>NUCLEOTIDE SEQUENCE</scope>
</reference>
<sequence>HGYAYARSLKFYDTTLFWQWMRMPGDIVFAAGAVLMAWDFMRKLWMQRQFARAGMTTATAALISQDH</sequence>
<protein>
    <submittedName>
        <fullName evidence="2">Nitric oxide reductase</fullName>
    </submittedName>
</protein>
<name>T1BLQ5_9ZZZZ</name>
<keyword evidence="1" id="KW-0472">Membrane</keyword>
<reference evidence="2" key="2">
    <citation type="journal article" date="2014" name="ISME J.">
        <title>Microbial stratification in low pH oxic and suboxic macroscopic growths along an acid mine drainage.</title>
        <authorList>
            <person name="Mendez-Garcia C."/>
            <person name="Mesa V."/>
            <person name="Sprenger R.R."/>
            <person name="Richter M."/>
            <person name="Diez M.S."/>
            <person name="Solano J."/>
            <person name="Bargiela R."/>
            <person name="Golyshina O.V."/>
            <person name="Manteca A."/>
            <person name="Ramos J.L."/>
            <person name="Gallego J.R."/>
            <person name="Llorente I."/>
            <person name="Martins Dos Santos V.A."/>
            <person name="Jensen O.N."/>
            <person name="Pelaez A.I."/>
            <person name="Sanchez J."/>
            <person name="Ferrer M."/>
        </authorList>
    </citation>
    <scope>NUCLEOTIDE SEQUENCE</scope>
</reference>
<dbReference type="Gene3D" id="1.20.210.10">
    <property type="entry name" value="Cytochrome c oxidase-like, subunit I domain"/>
    <property type="match status" value="1"/>
</dbReference>
<dbReference type="EMBL" id="AUZY01003052">
    <property type="protein sequence ID" value="EQD70697.1"/>
    <property type="molecule type" value="Genomic_DNA"/>
</dbReference>
<organism evidence="2">
    <name type="scientific">mine drainage metagenome</name>
    <dbReference type="NCBI Taxonomy" id="410659"/>
    <lineage>
        <taxon>unclassified sequences</taxon>
        <taxon>metagenomes</taxon>
        <taxon>ecological metagenomes</taxon>
    </lineage>
</organism>
<accession>T1BLQ5</accession>
<evidence type="ECO:0000256" key="1">
    <source>
        <dbReference type="SAM" id="Phobius"/>
    </source>
</evidence>
<feature type="transmembrane region" description="Helical" evidence="1">
    <location>
        <begin position="20"/>
        <end position="38"/>
    </location>
</feature>
<evidence type="ECO:0000313" key="2">
    <source>
        <dbReference type="EMBL" id="EQD70697.1"/>
    </source>
</evidence>
<feature type="non-terminal residue" evidence="2">
    <location>
        <position position="1"/>
    </location>
</feature>
<dbReference type="SUPFAM" id="SSF81442">
    <property type="entry name" value="Cytochrome c oxidase subunit I-like"/>
    <property type="match status" value="1"/>
</dbReference>
<proteinExistence type="predicted"/>
<dbReference type="InterPro" id="IPR036927">
    <property type="entry name" value="Cyt_c_oxase-like_su1_sf"/>
</dbReference>
<comment type="caution">
    <text evidence="2">The sequence shown here is derived from an EMBL/GenBank/DDBJ whole genome shotgun (WGS) entry which is preliminary data.</text>
</comment>
<gene>
    <name evidence="2" type="ORF">B1B_04861</name>
</gene>
<dbReference type="AlphaFoldDB" id="T1BLQ5"/>
<keyword evidence="1" id="KW-0812">Transmembrane</keyword>